<dbReference type="InterPro" id="IPR011042">
    <property type="entry name" value="6-blade_b-propeller_TolB-like"/>
</dbReference>
<dbReference type="GO" id="GO:0006508">
    <property type="term" value="P:proteolysis"/>
    <property type="evidence" value="ECO:0007669"/>
    <property type="project" value="UniProtKB-KW"/>
</dbReference>
<dbReference type="PANTHER" id="PTHR42776">
    <property type="entry name" value="SERINE PEPTIDASE S9 FAMILY MEMBER"/>
    <property type="match status" value="1"/>
</dbReference>
<dbReference type="Pfam" id="PF00326">
    <property type="entry name" value="Peptidase_S9"/>
    <property type="match status" value="1"/>
</dbReference>
<evidence type="ECO:0000256" key="2">
    <source>
        <dbReference type="ARBA" id="ARBA00022670"/>
    </source>
</evidence>
<dbReference type="Gene3D" id="2.120.10.30">
    <property type="entry name" value="TolB, C-terminal domain"/>
    <property type="match status" value="1"/>
</dbReference>
<evidence type="ECO:0000256" key="1">
    <source>
        <dbReference type="ARBA" id="ARBA00010040"/>
    </source>
</evidence>
<dbReference type="SUPFAM" id="SSF82171">
    <property type="entry name" value="DPP6 N-terminal domain-like"/>
    <property type="match status" value="1"/>
</dbReference>
<sequence>MKNVTMRDLMDIRFLSEPALSPDGAHTAFVSSVQSYDDNDYKSCIHLIDNATGKSRQLTHAGKERAFTWLDNRTLLFAAERGEADKPAEFAEKTCFYRLQIDGGEACKLFEIDKNVNTIIPLGADKYAFTATVDLNAPAPDMDKTLRADEKDYHVLEEVPFWANGRGYVSRLRNTLYTFDAATGNVERISDEFFNVSGFDCDGTRILYAGTEYRDRITPYGQARIYDVNTRATQDLLPQDTFGVGDVILTAGGALLALSTFKPWGLCQLHDLYRFDSATGELHLAHALDMCIGPDVLFDCSYGGGRIMKAIGDDVYFIAQRAYRAEIYRLSAADELTKCVAFDGCVLAFDTDGSYTTFVGHPANGLGELYAVKAGAAEPLTTFNSAFLAEHYVAKARYIPFTNSDGVQIDGWALEPQDFDPDKRYPAILEIHGGPRCAYGEMFFHEMQAFVGSGYLVFYCNPRGSEGYGEAFADLRGRYGTVDYQDLMEFTDHVLELYPQIDRSAIGAAGGSYGGFMCNWIEGHTDRFAAIASQRSISNWVADFGSSEIGFTFDANEMGADPWTGMEKMWQQSPLKYACNARTPILFIHSLGDYNCTVDQGIEMFAAMKYFGVPARMCLFEGENHSLSRSGKPRHRLRRLSEMMNWFDRYLKKS</sequence>
<reference evidence="5" key="2">
    <citation type="journal article" date="2021" name="PeerJ">
        <title>Extensive microbial diversity within the chicken gut microbiome revealed by metagenomics and culture.</title>
        <authorList>
            <person name="Gilroy R."/>
            <person name="Ravi A."/>
            <person name="Getino M."/>
            <person name="Pursley I."/>
            <person name="Horton D.L."/>
            <person name="Alikhan N.F."/>
            <person name="Baker D."/>
            <person name="Gharbi K."/>
            <person name="Hall N."/>
            <person name="Watson M."/>
            <person name="Adriaenssens E.M."/>
            <person name="Foster-Nyarko E."/>
            <person name="Jarju S."/>
            <person name="Secka A."/>
            <person name="Antonio M."/>
            <person name="Oren A."/>
            <person name="Chaudhuri R.R."/>
            <person name="La Ragione R."/>
            <person name="Hildebrand F."/>
            <person name="Pallen M.J."/>
        </authorList>
    </citation>
    <scope>NUCLEOTIDE SEQUENCE</scope>
    <source>
        <strain evidence="5">ChiSxjej2B14-8506</strain>
    </source>
</reference>
<evidence type="ECO:0000259" key="4">
    <source>
        <dbReference type="Pfam" id="PF00326"/>
    </source>
</evidence>
<keyword evidence="3" id="KW-0378">Hydrolase</keyword>
<dbReference type="PANTHER" id="PTHR42776:SF27">
    <property type="entry name" value="DIPEPTIDYL PEPTIDASE FAMILY MEMBER 6"/>
    <property type="match status" value="1"/>
</dbReference>
<evidence type="ECO:0000313" key="6">
    <source>
        <dbReference type="Proteomes" id="UP000824123"/>
    </source>
</evidence>
<reference evidence="5" key="1">
    <citation type="submission" date="2020-10" db="EMBL/GenBank/DDBJ databases">
        <authorList>
            <person name="Gilroy R."/>
        </authorList>
    </citation>
    <scope>NUCLEOTIDE SEQUENCE</scope>
    <source>
        <strain evidence="5">ChiSxjej2B14-8506</strain>
    </source>
</reference>
<dbReference type="InterPro" id="IPR029058">
    <property type="entry name" value="AB_hydrolase_fold"/>
</dbReference>
<comment type="similarity">
    <text evidence="1">Belongs to the peptidase S9C family.</text>
</comment>
<dbReference type="GO" id="GO:0004252">
    <property type="term" value="F:serine-type endopeptidase activity"/>
    <property type="evidence" value="ECO:0007669"/>
    <property type="project" value="TreeGrafter"/>
</dbReference>
<proteinExistence type="inferred from homology"/>
<feature type="domain" description="Peptidase S9 prolyl oligopeptidase catalytic" evidence="4">
    <location>
        <begin position="443"/>
        <end position="653"/>
    </location>
</feature>
<evidence type="ECO:0000256" key="3">
    <source>
        <dbReference type="ARBA" id="ARBA00022801"/>
    </source>
</evidence>
<organism evidence="5 6">
    <name type="scientific">Candidatus Fimadaptatus faecigallinarum</name>
    <dbReference type="NCBI Taxonomy" id="2840814"/>
    <lineage>
        <taxon>Bacteria</taxon>
        <taxon>Bacillati</taxon>
        <taxon>Bacillota</taxon>
        <taxon>Clostridia</taxon>
        <taxon>Eubacteriales</taxon>
        <taxon>Candidatus Fimadaptatus</taxon>
    </lineage>
</organism>
<dbReference type="EMBL" id="DVNK01000044">
    <property type="protein sequence ID" value="HIU47075.1"/>
    <property type="molecule type" value="Genomic_DNA"/>
</dbReference>
<keyword evidence="2" id="KW-0645">Protease</keyword>
<dbReference type="InterPro" id="IPR001375">
    <property type="entry name" value="Peptidase_S9_cat"/>
</dbReference>
<evidence type="ECO:0000313" key="5">
    <source>
        <dbReference type="EMBL" id="HIU47075.1"/>
    </source>
</evidence>
<name>A0A9D1S4W9_9FIRM</name>
<dbReference type="Gene3D" id="3.40.50.1820">
    <property type="entry name" value="alpha/beta hydrolase"/>
    <property type="match status" value="1"/>
</dbReference>
<dbReference type="FunFam" id="3.40.50.1820:FF:000028">
    <property type="entry name" value="S9 family peptidase"/>
    <property type="match status" value="1"/>
</dbReference>
<gene>
    <name evidence="5" type="ORF">IAC59_07430</name>
</gene>
<dbReference type="SUPFAM" id="SSF53474">
    <property type="entry name" value="alpha/beta-Hydrolases"/>
    <property type="match status" value="1"/>
</dbReference>
<protein>
    <submittedName>
        <fullName evidence="5">S9 family peptidase</fullName>
    </submittedName>
</protein>
<dbReference type="AlphaFoldDB" id="A0A9D1S4W9"/>
<dbReference type="Proteomes" id="UP000824123">
    <property type="component" value="Unassembled WGS sequence"/>
</dbReference>
<comment type="caution">
    <text evidence="5">The sequence shown here is derived from an EMBL/GenBank/DDBJ whole genome shotgun (WGS) entry which is preliminary data.</text>
</comment>
<accession>A0A9D1S4W9</accession>